<dbReference type="Proteomes" id="UP000789702">
    <property type="component" value="Unassembled WGS sequence"/>
</dbReference>
<name>A0ACA9K804_9GLOM</name>
<reference evidence="1" key="1">
    <citation type="submission" date="2021-06" db="EMBL/GenBank/DDBJ databases">
        <authorList>
            <person name="Kallberg Y."/>
            <person name="Tangrot J."/>
            <person name="Rosling A."/>
        </authorList>
    </citation>
    <scope>NUCLEOTIDE SEQUENCE</scope>
    <source>
        <strain evidence="1">IL203A</strain>
    </source>
</reference>
<protein>
    <submittedName>
        <fullName evidence="1">7980_t:CDS:1</fullName>
    </submittedName>
</protein>
<gene>
    <name evidence="1" type="ORF">DHETER_LOCUS1169</name>
</gene>
<proteinExistence type="predicted"/>
<accession>A0ACA9K804</accession>
<keyword evidence="2" id="KW-1185">Reference proteome</keyword>
<evidence type="ECO:0000313" key="2">
    <source>
        <dbReference type="Proteomes" id="UP000789702"/>
    </source>
</evidence>
<comment type="caution">
    <text evidence="1">The sequence shown here is derived from an EMBL/GenBank/DDBJ whole genome shotgun (WGS) entry which is preliminary data.</text>
</comment>
<organism evidence="1 2">
    <name type="scientific">Dentiscutata heterogama</name>
    <dbReference type="NCBI Taxonomy" id="1316150"/>
    <lineage>
        <taxon>Eukaryota</taxon>
        <taxon>Fungi</taxon>
        <taxon>Fungi incertae sedis</taxon>
        <taxon>Mucoromycota</taxon>
        <taxon>Glomeromycotina</taxon>
        <taxon>Glomeromycetes</taxon>
        <taxon>Diversisporales</taxon>
        <taxon>Gigasporaceae</taxon>
        <taxon>Dentiscutata</taxon>
    </lineage>
</organism>
<sequence length="436" mass="49988">MFGFSSCSYVPEKEIYNLTLSDYENSYNFSIPINSTSTETLIVYNELPKVDYNFSTYDFNIDISSRFSRERYTSHSHVFLIAYIPHEYFTFSFDPNNSDNITSDNDNINNIVFLRPFPDINSYTSTEIAISCLFGINVVNYQLMVPRYNISKCINSYLEERSIESTAFYSHLEIGQPPSYPCSDVLDAVKILFGNIFTDMVINLTANPDPKAKRHELNNNSWVLIILSLLGLPAGKGQGIRSESFYLEVFPLLETITSLMFSFWHKDNSGPFHNSCLLPICFYEFADILLSFEDNSTEIFRKSLKITDNMVNRNHSLLINQTFEELVNFQNVNNSEEFNNLHDFCVVASCYGEHECHYLPIFCLRRSGYLDYGNFITKWGSNISNNVHDNHTQPSDVSIVDLCNTTDADDSLGLSSIEYHDDDFYCHDGNNACFGT</sequence>
<dbReference type="EMBL" id="CAJVPU010000666">
    <property type="protein sequence ID" value="CAG8458365.1"/>
    <property type="molecule type" value="Genomic_DNA"/>
</dbReference>
<evidence type="ECO:0000313" key="1">
    <source>
        <dbReference type="EMBL" id="CAG8458365.1"/>
    </source>
</evidence>